<dbReference type="Proteomes" id="UP000321298">
    <property type="component" value="Chromosome"/>
</dbReference>
<evidence type="ECO:0000259" key="7">
    <source>
        <dbReference type="PROSITE" id="PS50930"/>
    </source>
</evidence>
<dbReference type="InterPro" id="IPR046947">
    <property type="entry name" value="LytR-like"/>
</dbReference>
<comment type="function">
    <text evidence="4">Required for high-level post-exponential phase expression of a series of secreted proteins.</text>
</comment>
<dbReference type="GO" id="GO:0000156">
    <property type="term" value="F:phosphorelay response regulator activity"/>
    <property type="evidence" value="ECO:0007669"/>
    <property type="project" value="InterPro"/>
</dbReference>
<dbReference type="AlphaFoldDB" id="A0AAP9EBK8"/>
<protein>
    <submittedName>
        <fullName evidence="8">Response regulator</fullName>
    </submittedName>
</protein>
<feature type="domain" description="Response regulatory" evidence="6">
    <location>
        <begin position="3"/>
        <end position="116"/>
    </location>
</feature>
<evidence type="ECO:0000313" key="8">
    <source>
        <dbReference type="EMBL" id="QEA43770.1"/>
    </source>
</evidence>
<dbReference type="Pfam" id="PF00072">
    <property type="entry name" value="Response_reg"/>
    <property type="match status" value="1"/>
</dbReference>
<keyword evidence="5" id="KW-0597">Phosphoprotein</keyword>
<dbReference type="Pfam" id="PF04397">
    <property type="entry name" value="LytTR"/>
    <property type="match status" value="1"/>
</dbReference>
<dbReference type="InterPro" id="IPR007492">
    <property type="entry name" value="LytTR_DNA-bd_dom"/>
</dbReference>
<evidence type="ECO:0000256" key="4">
    <source>
        <dbReference type="ARBA" id="ARBA00037164"/>
    </source>
</evidence>
<dbReference type="Gene3D" id="3.40.50.2300">
    <property type="match status" value="1"/>
</dbReference>
<keyword evidence="9" id="KW-1185">Reference proteome</keyword>
<dbReference type="PANTHER" id="PTHR37299">
    <property type="entry name" value="TRANSCRIPTIONAL REGULATOR-RELATED"/>
    <property type="match status" value="1"/>
</dbReference>
<feature type="domain" description="HTH LytTR-type" evidence="7">
    <location>
        <begin position="134"/>
        <end position="236"/>
    </location>
</feature>
<keyword evidence="2" id="KW-0902">Two-component regulatory system</keyword>
<dbReference type="PANTHER" id="PTHR37299:SF3">
    <property type="entry name" value="STAGE 0 SPORULATION PROTEIN A HOMOLOG"/>
    <property type="match status" value="1"/>
</dbReference>
<dbReference type="SUPFAM" id="SSF52172">
    <property type="entry name" value="CheY-like"/>
    <property type="match status" value="1"/>
</dbReference>
<feature type="modified residue" description="4-aspartylphosphate" evidence="5">
    <location>
        <position position="49"/>
    </location>
</feature>
<dbReference type="RefSeq" id="WP_147000882.1">
    <property type="nucleotide sequence ID" value="NZ_CP042387.1"/>
</dbReference>
<evidence type="ECO:0000256" key="1">
    <source>
        <dbReference type="ARBA" id="ARBA00022490"/>
    </source>
</evidence>
<evidence type="ECO:0000259" key="6">
    <source>
        <dbReference type="PROSITE" id="PS50110"/>
    </source>
</evidence>
<name>A0AAP9EBK8_LEULA</name>
<gene>
    <name evidence="8" type="ORF">FGL83_03265</name>
</gene>
<dbReference type="Gene3D" id="2.40.50.1020">
    <property type="entry name" value="LytTr DNA-binding domain"/>
    <property type="match status" value="1"/>
</dbReference>
<proteinExistence type="predicted"/>
<evidence type="ECO:0000256" key="2">
    <source>
        <dbReference type="ARBA" id="ARBA00023012"/>
    </source>
</evidence>
<keyword evidence="3" id="KW-0010">Activator</keyword>
<organism evidence="8 9">
    <name type="scientific">Leuconostoc lactis</name>
    <dbReference type="NCBI Taxonomy" id="1246"/>
    <lineage>
        <taxon>Bacteria</taxon>
        <taxon>Bacillati</taxon>
        <taxon>Bacillota</taxon>
        <taxon>Bacilli</taxon>
        <taxon>Lactobacillales</taxon>
        <taxon>Lactobacillaceae</taxon>
        <taxon>Leuconostoc</taxon>
    </lineage>
</organism>
<evidence type="ECO:0000313" key="9">
    <source>
        <dbReference type="Proteomes" id="UP000321298"/>
    </source>
</evidence>
<evidence type="ECO:0000256" key="3">
    <source>
        <dbReference type="ARBA" id="ARBA00023159"/>
    </source>
</evidence>
<reference evidence="8 9" key="1">
    <citation type="submission" date="2019-06" db="EMBL/GenBank/DDBJ databases">
        <title>Genome analyses of bacteria isolated from kimchi.</title>
        <authorList>
            <person name="Lee S."/>
            <person name="Ahn S."/>
            <person name="Roh S."/>
        </authorList>
    </citation>
    <scope>NUCLEOTIDE SEQUENCE [LARGE SCALE GENOMIC DNA]</scope>
    <source>
        <strain evidence="8 9">CBA3625</strain>
    </source>
</reference>
<evidence type="ECO:0000256" key="5">
    <source>
        <dbReference type="PROSITE-ProRule" id="PRU00169"/>
    </source>
</evidence>
<dbReference type="InterPro" id="IPR001789">
    <property type="entry name" value="Sig_transdc_resp-reg_receiver"/>
</dbReference>
<dbReference type="PROSITE" id="PS50110">
    <property type="entry name" value="RESPONSE_REGULATORY"/>
    <property type="match status" value="1"/>
</dbReference>
<dbReference type="GO" id="GO:0003677">
    <property type="term" value="F:DNA binding"/>
    <property type="evidence" value="ECO:0007669"/>
    <property type="project" value="InterPro"/>
</dbReference>
<dbReference type="GeneID" id="66531199"/>
<dbReference type="InterPro" id="IPR011006">
    <property type="entry name" value="CheY-like_superfamily"/>
</dbReference>
<dbReference type="EMBL" id="CP042387">
    <property type="protein sequence ID" value="QEA43770.1"/>
    <property type="molecule type" value="Genomic_DNA"/>
</dbReference>
<dbReference type="SMART" id="SM00850">
    <property type="entry name" value="LytTR"/>
    <property type="match status" value="1"/>
</dbReference>
<sequence length="241" mass="27543">MTHYYVLEDHPQQQQRLQQIIGACQLFDQPAPLLAALQADRQPKVILIDLALHHVVHAGLNVAQAIRSFDSLSPIIIVSTHTELLAMSYQYQIGVLDFVDKSLCETKFKQRIRSAIRVANRHLALQTQHTPEIVTLPSSHQREIVDVNDMIYIASNVMASHRATIYCEQRQIDLRATMKTLADLSDKLIQIHAAYVINRDKICHLDRRNHTVILDTCVALPYSKRHFKQLQALLKSSIDKM</sequence>
<keyword evidence="1" id="KW-0963">Cytoplasm</keyword>
<accession>A0AAP9EBK8</accession>
<dbReference type="PROSITE" id="PS50930">
    <property type="entry name" value="HTH_LYTTR"/>
    <property type="match status" value="1"/>
</dbReference>